<keyword evidence="1" id="KW-0732">Signal</keyword>
<evidence type="ECO:0000313" key="3">
    <source>
        <dbReference type="EMBL" id="GIY80347.1"/>
    </source>
</evidence>
<name>A0AAV4WC66_CAEEX</name>
<feature type="signal peptide" evidence="1">
    <location>
        <begin position="1"/>
        <end position="26"/>
    </location>
</feature>
<dbReference type="Proteomes" id="UP001054945">
    <property type="component" value="Unassembled WGS sequence"/>
</dbReference>
<dbReference type="AlphaFoldDB" id="A0AAV4WC66"/>
<comment type="caution">
    <text evidence="3">The sequence shown here is derived from an EMBL/GenBank/DDBJ whole genome shotgun (WGS) entry which is preliminary data.</text>
</comment>
<evidence type="ECO:0000259" key="2">
    <source>
        <dbReference type="Pfam" id="PF25898"/>
    </source>
</evidence>
<keyword evidence="4" id="KW-1185">Reference proteome</keyword>
<organism evidence="3 4">
    <name type="scientific">Caerostris extrusa</name>
    <name type="common">Bark spider</name>
    <name type="synonym">Caerostris bankana</name>
    <dbReference type="NCBI Taxonomy" id="172846"/>
    <lineage>
        <taxon>Eukaryota</taxon>
        <taxon>Metazoa</taxon>
        <taxon>Ecdysozoa</taxon>
        <taxon>Arthropoda</taxon>
        <taxon>Chelicerata</taxon>
        <taxon>Arachnida</taxon>
        <taxon>Araneae</taxon>
        <taxon>Araneomorphae</taxon>
        <taxon>Entelegynae</taxon>
        <taxon>Araneoidea</taxon>
        <taxon>Araneidae</taxon>
        <taxon>Caerostris</taxon>
    </lineage>
</organism>
<dbReference type="EMBL" id="BPLR01016002">
    <property type="protein sequence ID" value="GIY80347.1"/>
    <property type="molecule type" value="Genomic_DNA"/>
</dbReference>
<dbReference type="PANTHER" id="PTHR36902:SF1">
    <property type="entry name" value="ENRICHED IN SURFACE-LABELED PROTEOME PROTEIN 9"/>
    <property type="match status" value="1"/>
</dbReference>
<feature type="domain" description="LolA-like" evidence="2">
    <location>
        <begin position="230"/>
        <end position="418"/>
    </location>
</feature>
<dbReference type="InterPro" id="IPR058831">
    <property type="entry name" value="LolA-like_dom_2nd"/>
</dbReference>
<proteinExistence type="predicted"/>
<feature type="chain" id="PRO_5043472844" description="LolA-like domain-containing protein" evidence="1">
    <location>
        <begin position="27"/>
        <end position="494"/>
    </location>
</feature>
<evidence type="ECO:0000313" key="4">
    <source>
        <dbReference type="Proteomes" id="UP001054945"/>
    </source>
</evidence>
<evidence type="ECO:0000256" key="1">
    <source>
        <dbReference type="SAM" id="SignalP"/>
    </source>
</evidence>
<sequence>MRNLILIQKWTILICVILTVLQESSCDPHFTCPTMEGEDVPELPNYYTTHVRLNYFDQQKTVDVRQVVSKNEDGHKMAVEFSADQRHVKYIHYDNQLLIVTFYSDKNPTCVVKDASSLDKFLEDEDAGPNMILSKLVSVVEGPLRSQLKISDVFNENGVSGRKWEGCFKNPKINVSLSFTENVWKQGHTSRLHKGKYIVSAEAQIDNNYLVALFNYFDPIMPADTEFQPPENVYCEGFRKDKKPPSMPNYFSYDSEVISYRSSMGVAPISTHLTIYYDYPAGIARSDFYDALAEDQDMFSEVSAKGISIIHDFNAGIQYLVDPIIGSCTIDEMEATISPADVQVTGDSKMPTGMEFFSLSVKGISYNGQFETRGYTADVYTALVETTINDEKKKLIYSWYFSTDLVDIVEKESVEKKVLLRMVVQPEAFPWLVLYAMSAGISSPTNPEQLRLMHYILERRRRTIGYVYRQKANLFLHARTTREYLTRMARKACC</sequence>
<dbReference type="PANTHER" id="PTHR36902">
    <property type="entry name" value="ENRICHED IN SURFACE-LABELED PROTEOME PROTEIN 9"/>
    <property type="match status" value="1"/>
</dbReference>
<dbReference type="Pfam" id="PF25898">
    <property type="entry name" value="LolA_2nd_metazoa"/>
    <property type="match status" value="1"/>
</dbReference>
<gene>
    <name evidence="3" type="primary">AVEN_165235_1</name>
    <name evidence="3" type="ORF">CEXT_421281</name>
</gene>
<reference evidence="3 4" key="1">
    <citation type="submission" date="2021-06" db="EMBL/GenBank/DDBJ databases">
        <title>Caerostris extrusa draft genome.</title>
        <authorList>
            <person name="Kono N."/>
            <person name="Arakawa K."/>
        </authorList>
    </citation>
    <scope>NUCLEOTIDE SEQUENCE [LARGE SCALE GENOMIC DNA]</scope>
</reference>
<protein>
    <recommendedName>
        <fullName evidence="2">LolA-like domain-containing protein</fullName>
    </recommendedName>
</protein>
<accession>A0AAV4WC66</accession>